<dbReference type="SUPFAM" id="SSF56784">
    <property type="entry name" value="HAD-like"/>
    <property type="match status" value="1"/>
</dbReference>
<accession>A0A382S9E6</accession>
<feature type="non-terminal residue" evidence="1">
    <location>
        <position position="120"/>
    </location>
</feature>
<dbReference type="Gene3D" id="1.10.150.240">
    <property type="entry name" value="Putative phosphatase, domain 2"/>
    <property type="match status" value="1"/>
</dbReference>
<dbReference type="PANTHER" id="PTHR43434:SF1">
    <property type="entry name" value="PHOSPHOGLYCOLATE PHOSPHATASE"/>
    <property type="match status" value="1"/>
</dbReference>
<reference evidence="1" key="1">
    <citation type="submission" date="2018-05" db="EMBL/GenBank/DDBJ databases">
        <authorList>
            <person name="Lanie J.A."/>
            <person name="Ng W.-L."/>
            <person name="Kazmierczak K.M."/>
            <person name="Andrzejewski T.M."/>
            <person name="Davidsen T.M."/>
            <person name="Wayne K.J."/>
            <person name="Tettelin H."/>
            <person name="Glass J.I."/>
            <person name="Rusch D."/>
            <person name="Podicherti R."/>
            <person name="Tsui H.-C.T."/>
            <person name="Winkler M.E."/>
        </authorList>
    </citation>
    <scope>NUCLEOTIDE SEQUENCE</scope>
</reference>
<gene>
    <name evidence="1" type="ORF">METZ01_LOCUS358622</name>
</gene>
<dbReference type="InterPro" id="IPR023198">
    <property type="entry name" value="PGP-like_dom2"/>
</dbReference>
<sequence length="120" mass="13711">MTQKFTILFDLDGTLVDTAPDLMKAHNYVMKKFGYKTKTTDEIRAIVGKGARTLIGRSIWGQAKKEFSKIEDQNVKDEMVKEFIDYYGKNIINESKLVNGVEEFLKWCSSKKISMGVCTN</sequence>
<name>A0A382S9E6_9ZZZZ</name>
<proteinExistence type="predicted"/>
<dbReference type="Pfam" id="PF13419">
    <property type="entry name" value="HAD_2"/>
    <property type="match status" value="1"/>
</dbReference>
<organism evidence="1">
    <name type="scientific">marine metagenome</name>
    <dbReference type="NCBI Taxonomy" id="408172"/>
    <lineage>
        <taxon>unclassified sequences</taxon>
        <taxon>metagenomes</taxon>
        <taxon>ecological metagenomes</taxon>
    </lineage>
</organism>
<evidence type="ECO:0008006" key="2">
    <source>
        <dbReference type="Google" id="ProtNLM"/>
    </source>
</evidence>
<dbReference type="EMBL" id="UINC01126959">
    <property type="protein sequence ID" value="SVD05768.1"/>
    <property type="molecule type" value="Genomic_DNA"/>
</dbReference>
<dbReference type="InterPro" id="IPR041492">
    <property type="entry name" value="HAD_2"/>
</dbReference>
<dbReference type="GO" id="GO:0008967">
    <property type="term" value="F:phosphoglycolate phosphatase activity"/>
    <property type="evidence" value="ECO:0007669"/>
    <property type="project" value="TreeGrafter"/>
</dbReference>
<dbReference type="InterPro" id="IPR050155">
    <property type="entry name" value="HAD-like_hydrolase_sf"/>
</dbReference>
<dbReference type="GO" id="GO:0006281">
    <property type="term" value="P:DNA repair"/>
    <property type="evidence" value="ECO:0007669"/>
    <property type="project" value="TreeGrafter"/>
</dbReference>
<dbReference type="GO" id="GO:0005829">
    <property type="term" value="C:cytosol"/>
    <property type="evidence" value="ECO:0007669"/>
    <property type="project" value="TreeGrafter"/>
</dbReference>
<dbReference type="InterPro" id="IPR023214">
    <property type="entry name" value="HAD_sf"/>
</dbReference>
<protein>
    <recommendedName>
        <fullName evidence="2">HAD family hydrolase</fullName>
    </recommendedName>
</protein>
<dbReference type="AlphaFoldDB" id="A0A382S9E6"/>
<dbReference type="PANTHER" id="PTHR43434">
    <property type="entry name" value="PHOSPHOGLYCOLATE PHOSPHATASE"/>
    <property type="match status" value="1"/>
</dbReference>
<dbReference type="Gene3D" id="3.40.50.1000">
    <property type="entry name" value="HAD superfamily/HAD-like"/>
    <property type="match status" value="1"/>
</dbReference>
<evidence type="ECO:0000313" key="1">
    <source>
        <dbReference type="EMBL" id="SVD05768.1"/>
    </source>
</evidence>
<dbReference type="InterPro" id="IPR036412">
    <property type="entry name" value="HAD-like_sf"/>
</dbReference>